<evidence type="ECO:0000256" key="5">
    <source>
        <dbReference type="ARBA" id="ARBA00022777"/>
    </source>
</evidence>
<keyword evidence="5 11" id="KW-0418">Kinase</keyword>
<dbReference type="FunFam" id="3.30.200.20:FF:000387">
    <property type="entry name" value="Serine/threonine-protein kinase STE11"/>
    <property type="match status" value="1"/>
</dbReference>
<feature type="domain" description="Protein kinase" evidence="10">
    <location>
        <begin position="183"/>
        <end position="450"/>
    </location>
</feature>
<evidence type="ECO:0000259" key="10">
    <source>
        <dbReference type="PROSITE" id="PS50011"/>
    </source>
</evidence>
<reference evidence="11" key="1">
    <citation type="submission" date="2019-10" db="EMBL/GenBank/DDBJ databases">
        <authorList>
            <consortium name="DOE Joint Genome Institute"/>
            <person name="Kuo A."/>
            <person name="Miyauchi S."/>
            <person name="Kiss E."/>
            <person name="Drula E."/>
            <person name="Kohler A."/>
            <person name="Sanchez-Garcia M."/>
            <person name="Andreopoulos B."/>
            <person name="Barry K.W."/>
            <person name="Bonito G."/>
            <person name="Buee M."/>
            <person name="Carver A."/>
            <person name="Chen C."/>
            <person name="Cichocki N."/>
            <person name="Clum A."/>
            <person name="Culley D."/>
            <person name="Crous P.W."/>
            <person name="Fauchery L."/>
            <person name="Girlanda M."/>
            <person name="Hayes R."/>
            <person name="Keri Z."/>
            <person name="LaButti K."/>
            <person name="Lipzen A."/>
            <person name="Lombard V."/>
            <person name="Magnuson J."/>
            <person name="Maillard F."/>
            <person name="Morin E."/>
            <person name="Murat C."/>
            <person name="Nolan M."/>
            <person name="Ohm R."/>
            <person name="Pangilinan J."/>
            <person name="Pereira M."/>
            <person name="Perotto S."/>
            <person name="Peter M."/>
            <person name="Riley R."/>
            <person name="Sitrit Y."/>
            <person name="Stielow B."/>
            <person name="Szollosi G."/>
            <person name="Zifcakova L."/>
            <person name="Stursova M."/>
            <person name="Spatafora J.W."/>
            <person name="Tedersoo L."/>
            <person name="Vaario L.-M."/>
            <person name="Yamada A."/>
            <person name="Yan M."/>
            <person name="Wang P."/>
            <person name="Xu J."/>
            <person name="Bruns T."/>
            <person name="Baldrian P."/>
            <person name="Vilgalys R."/>
            <person name="Henrissat B."/>
            <person name="Grigoriev I.V."/>
            <person name="Hibbett D."/>
            <person name="Nagy L.G."/>
            <person name="Martin F.M."/>
        </authorList>
    </citation>
    <scope>NUCLEOTIDE SEQUENCE</scope>
    <source>
        <strain evidence="11">Prilba</strain>
    </source>
</reference>
<dbReference type="FunFam" id="1.10.510.10:FF:000182">
    <property type="entry name" value="MAP kinase kinase kinase mkh1"/>
    <property type="match status" value="1"/>
</dbReference>
<sequence length="475" mass="53035">MTLIPNKFPPPPKHPPPSPPLPHWGGRTPTRQLLKEPSKPEATFQDSSWASRPNPEEVLNRLEDFFPDHDLDKPVIEASSGGTSPTAPESPPAPIPYNGKAADKRSRHKKSIRVVAEEHNLRQDRTSRMQSSSAANVFRKRSTKLWDSRVEEVTPGQITSGMPSIPDSPSASGTPAPKPIFKWVRGELIGKGNFGRVYLALNATTGEMIAVKQVEIPRTASDKNDTRQVTVVEALKLESETLKDLDHTNIVQYLGFEETPNFLSIFLEYVPGGSVGSCLRKYGRFEETVTKYFTEQILLGLEYLHSKGILHRDLKADNILVEKTGVCKISDFGISKRTDDIDKQNVLTAMQGTVFWMAPEVVNTGKRGYNSKVDIWSVGCVVLEMWAGERPWRKEEAMAVIVKLYSSKQAPPIPSGVTLSPQADDFRRKCFAMDPNERPTAAELRKHRYLNRPPGWAFSDFGGSQEVTRDDSDDE</sequence>
<dbReference type="Gene3D" id="1.10.510.10">
    <property type="entry name" value="Transferase(Phosphotransferase) domain 1"/>
    <property type="match status" value="1"/>
</dbReference>
<keyword evidence="12" id="KW-1185">Reference proteome</keyword>
<dbReference type="PROSITE" id="PS00107">
    <property type="entry name" value="PROTEIN_KINASE_ATP"/>
    <property type="match status" value="1"/>
</dbReference>
<dbReference type="InterPro" id="IPR050538">
    <property type="entry name" value="MAP_kinase_kinase_kinase"/>
</dbReference>
<dbReference type="SMART" id="SM00220">
    <property type="entry name" value="S_TKc"/>
    <property type="match status" value="1"/>
</dbReference>
<dbReference type="Pfam" id="PF00069">
    <property type="entry name" value="Pkinase"/>
    <property type="match status" value="1"/>
</dbReference>
<evidence type="ECO:0000256" key="4">
    <source>
        <dbReference type="ARBA" id="ARBA00022741"/>
    </source>
</evidence>
<evidence type="ECO:0000256" key="3">
    <source>
        <dbReference type="ARBA" id="ARBA00022679"/>
    </source>
</evidence>
<dbReference type="GO" id="GO:0005524">
    <property type="term" value="F:ATP binding"/>
    <property type="evidence" value="ECO:0007669"/>
    <property type="project" value="UniProtKB-UniRule"/>
</dbReference>
<keyword evidence="6 7" id="KW-0067">ATP-binding</keyword>
<dbReference type="PRINTS" id="PR00109">
    <property type="entry name" value="TYRKINASE"/>
</dbReference>
<comment type="caution">
    <text evidence="11">The sequence shown here is derived from an EMBL/GenBank/DDBJ whole genome shotgun (WGS) entry which is preliminary data.</text>
</comment>
<dbReference type="EMBL" id="WHVB01000007">
    <property type="protein sequence ID" value="KAF8481267.1"/>
    <property type="molecule type" value="Genomic_DNA"/>
</dbReference>
<dbReference type="GO" id="GO:0004709">
    <property type="term" value="F:MAP kinase kinase kinase activity"/>
    <property type="evidence" value="ECO:0007669"/>
    <property type="project" value="UniProtKB-ARBA"/>
</dbReference>
<keyword evidence="2 8" id="KW-0723">Serine/threonine-protein kinase</keyword>
<proteinExistence type="inferred from homology"/>
<dbReference type="InterPro" id="IPR000719">
    <property type="entry name" value="Prot_kinase_dom"/>
</dbReference>
<feature type="compositionally biased region" description="Pro residues" evidence="9">
    <location>
        <begin position="7"/>
        <end position="22"/>
    </location>
</feature>
<evidence type="ECO:0000256" key="9">
    <source>
        <dbReference type="SAM" id="MobiDB-lite"/>
    </source>
</evidence>
<dbReference type="InterPro" id="IPR001245">
    <property type="entry name" value="Ser-Thr/Tyr_kinase_cat_dom"/>
</dbReference>
<feature type="compositionally biased region" description="Polar residues" evidence="9">
    <location>
        <begin position="156"/>
        <end position="173"/>
    </location>
</feature>
<dbReference type="PANTHER" id="PTHR48016:SF48">
    <property type="entry name" value="SERINE_THREONINE-PROTEIN KINASE BCK1_SLK1_SSP31"/>
    <property type="match status" value="1"/>
</dbReference>
<dbReference type="InterPro" id="IPR011009">
    <property type="entry name" value="Kinase-like_dom_sf"/>
</dbReference>
<evidence type="ECO:0000256" key="2">
    <source>
        <dbReference type="ARBA" id="ARBA00022527"/>
    </source>
</evidence>
<evidence type="ECO:0000256" key="7">
    <source>
        <dbReference type="PROSITE-ProRule" id="PRU10141"/>
    </source>
</evidence>
<feature type="compositionally biased region" description="Basic and acidic residues" evidence="9">
    <location>
        <begin position="54"/>
        <end position="75"/>
    </location>
</feature>
<evidence type="ECO:0000256" key="1">
    <source>
        <dbReference type="ARBA" id="ARBA00006529"/>
    </source>
</evidence>
<feature type="binding site" evidence="7">
    <location>
        <position position="212"/>
    </location>
    <ligand>
        <name>ATP</name>
        <dbReference type="ChEBI" id="CHEBI:30616"/>
    </ligand>
</feature>
<dbReference type="InterPro" id="IPR017441">
    <property type="entry name" value="Protein_kinase_ATP_BS"/>
</dbReference>
<feature type="region of interest" description="Disordered" evidence="9">
    <location>
        <begin position="1"/>
        <end position="107"/>
    </location>
</feature>
<accession>A0A9P5T9U0</accession>
<dbReference type="InterPro" id="IPR008271">
    <property type="entry name" value="Ser/Thr_kinase_AS"/>
</dbReference>
<evidence type="ECO:0000256" key="8">
    <source>
        <dbReference type="RuleBase" id="RU000304"/>
    </source>
</evidence>
<evidence type="ECO:0000256" key="6">
    <source>
        <dbReference type="ARBA" id="ARBA00022840"/>
    </source>
</evidence>
<dbReference type="SUPFAM" id="SSF56112">
    <property type="entry name" value="Protein kinase-like (PK-like)"/>
    <property type="match status" value="1"/>
</dbReference>
<dbReference type="OrthoDB" id="266718at2759"/>
<dbReference type="GO" id="GO:0000196">
    <property type="term" value="P:cell integrity MAPK cascade"/>
    <property type="evidence" value="ECO:0007669"/>
    <property type="project" value="UniProtKB-ARBA"/>
</dbReference>
<organism evidence="11 12">
    <name type="scientific">Russula ochroleuca</name>
    <dbReference type="NCBI Taxonomy" id="152965"/>
    <lineage>
        <taxon>Eukaryota</taxon>
        <taxon>Fungi</taxon>
        <taxon>Dikarya</taxon>
        <taxon>Basidiomycota</taxon>
        <taxon>Agaricomycotina</taxon>
        <taxon>Agaricomycetes</taxon>
        <taxon>Russulales</taxon>
        <taxon>Russulaceae</taxon>
        <taxon>Russula</taxon>
    </lineage>
</organism>
<reference evidence="11" key="2">
    <citation type="journal article" date="2020" name="Nat. Commun.">
        <title>Large-scale genome sequencing of mycorrhizal fungi provides insights into the early evolution of symbiotic traits.</title>
        <authorList>
            <person name="Miyauchi S."/>
            <person name="Kiss E."/>
            <person name="Kuo A."/>
            <person name="Drula E."/>
            <person name="Kohler A."/>
            <person name="Sanchez-Garcia M."/>
            <person name="Morin E."/>
            <person name="Andreopoulos B."/>
            <person name="Barry K.W."/>
            <person name="Bonito G."/>
            <person name="Buee M."/>
            <person name="Carver A."/>
            <person name="Chen C."/>
            <person name="Cichocki N."/>
            <person name="Clum A."/>
            <person name="Culley D."/>
            <person name="Crous P.W."/>
            <person name="Fauchery L."/>
            <person name="Girlanda M."/>
            <person name="Hayes R.D."/>
            <person name="Keri Z."/>
            <person name="LaButti K."/>
            <person name="Lipzen A."/>
            <person name="Lombard V."/>
            <person name="Magnuson J."/>
            <person name="Maillard F."/>
            <person name="Murat C."/>
            <person name="Nolan M."/>
            <person name="Ohm R.A."/>
            <person name="Pangilinan J."/>
            <person name="Pereira M.F."/>
            <person name="Perotto S."/>
            <person name="Peter M."/>
            <person name="Pfister S."/>
            <person name="Riley R."/>
            <person name="Sitrit Y."/>
            <person name="Stielow J.B."/>
            <person name="Szollosi G."/>
            <person name="Zifcakova L."/>
            <person name="Stursova M."/>
            <person name="Spatafora J.W."/>
            <person name="Tedersoo L."/>
            <person name="Vaario L.M."/>
            <person name="Yamada A."/>
            <person name="Yan M."/>
            <person name="Wang P."/>
            <person name="Xu J."/>
            <person name="Bruns T."/>
            <person name="Baldrian P."/>
            <person name="Vilgalys R."/>
            <person name="Dunand C."/>
            <person name="Henrissat B."/>
            <person name="Grigoriev I.V."/>
            <person name="Hibbett D."/>
            <person name="Nagy L.G."/>
            <person name="Martin F.M."/>
        </authorList>
    </citation>
    <scope>NUCLEOTIDE SEQUENCE</scope>
    <source>
        <strain evidence="11">Prilba</strain>
    </source>
</reference>
<dbReference type="AlphaFoldDB" id="A0A9P5T9U0"/>
<name>A0A9P5T9U0_9AGAM</name>
<dbReference type="Proteomes" id="UP000759537">
    <property type="component" value="Unassembled WGS sequence"/>
</dbReference>
<dbReference type="PROSITE" id="PS50011">
    <property type="entry name" value="PROTEIN_KINASE_DOM"/>
    <property type="match status" value="1"/>
</dbReference>
<dbReference type="PANTHER" id="PTHR48016">
    <property type="entry name" value="MAP KINASE KINASE KINASE SSK2-RELATED-RELATED"/>
    <property type="match status" value="1"/>
</dbReference>
<keyword evidence="4 7" id="KW-0547">Nucleotide-binding</keyword>
<evidence type="ECO:0000313" key="12">
    <source>
        <dbReference type="Proteomes" id="UP000759537"/>
    </source>
</evidence>
<comment type="similarity">
    <text evidence="1">Belongs to the protein kinase superfamily. STE Ser/Thr protein kinase family. MAP kinase kinase kinase subfamily.</text>
</comment>
<feature type="region of interest" description="Disordered" evidence="9">
    <location>
        <begin position="153"/>
        <end position="174"/>
    </location>
</feature>
<keyword evidence="3" id="KW-0808">Transferase</keyword>
<protein>
    <submittedName>
        <fullName evidence="11">Kinase-like protein</fullName>
    </submittedName>
</protein>
<gene>
    <name evidence="11" type="ORF">DFH94DRAFT_629020</name>
</gene>
<evidence type="ECO:0000313" key="11">
    <source>
        <dbReference type="EMBL" id="KAF8481267.1"/>
    </source>
</evidence>
<dbReference type="PROSITE" id="PS00108">
    <property type="entry name" value="PROTEIN_KINASE_ST"/>
    <property type="match status" value="1"/>
</dbReference>